<comment type="caution">
    <text evidence="1">The sequence shown here is derived from an EMBL/GenBank/DDBJ whole genome shotgun (WGS) entry which is preliminary data.</text>
</comment>
<dbReference type="InterPro" id="IPR029063">
    <property type="entry name" value="SAM-dependent_MTases_sf"/>
</dbReference>
<organism evidence="1 2">
    <name type="scientific">Pedobacter ginsenosidimutans</name>
    <dbReference type="NCBI Taxonomy" id="687842"/>
    <lineage>
        <taxon>Bacteria</taxon>
        <taxon>Pseudomonadati</taxon>
        <taxon>Bacteroidota</taxon>
        <taxon>Sphingobacteriia</taxon>
        <taxon>Sphingobacteriales</taxon>
        <taxon>Sphingobacteriaceae</taxon>
        <taxon>Pedobacter</taxon>
    </lineage>
</organism>
<evidence type="ECO:0000313" key="2">
    <source>
        <dbReference type="Proteomes" id="UP000051950"/>
    </source>
</evidence>
<dbReference type="OrthoDB" id="1442552at2"/>
<dbReference type="Proteomes" id="UP000051950">
    <property type="component" value="Unassembled WGS sequence"/>
</dbReference>
<gene>
    <name evidence="1" type="ORF">ASU31_17880</name>
</gene>
<dbReference type="AlphaFoldDB" id="A0A0T5VLM4"/>
<sequence length="286" mass="32667">MNRDYSSISPSAKSLLLAKSLTNIPFVADAVKLIYGNGALEKLYHKDFDEVFLKRLVHFESRYLSLDSLLFASGSLNIIEISSGYSFRGLDLVLRHPTIYYLDTDLQGVIDIKKDLVDRLIVDEKLQLKGKLKTEALNALDGDAFSNAINQMPLGPISIINEGLLVYLNNEEKKSLCKTIHKSLKQRGGYWITADVYVKRPAPKSETNDYFSQFLEAHHVEDNKFDSFEQAEHFFLEQGFKLTTKATSVWHQLSSLKYIDIELLKKMKEQANKIGRIRETWVLKAI</sequence>
<evidence type="ECO:0000313" key="1">
    <source>
        <dbReference type="EMBL" id="KRT14770.1"/>
    </source>
</evidence>
<dbReference type="STRING" id="687842.ASU31_17880"/>
<dbReference type="Gene3D" id="3.40.50.150">
    <property type="entry name" value="Vaccinia Virus protein VP39"/>
    <property type="match status" value="1"/>
</dbReference>
<dbReference type="EMBL" id="LMZQ01000014">
    <property type="protein sequence ID" value="KRT14770.1"/>
    <property type="molecule type" value="Genomic_DNA"/>
</dbReference>
<dbReference type="RefSeq" id="WP_057933636.1">
    <property type="nucleotide sequence ID" value="NZ_LMZQ01000014.1"/>
</dbReference>
<protein>
    <submittedName>
        <fullName evidence="1">Uncharacterized protein</fullName>
    </submittedName>
</protein>
<accession>A0A0T5VLM4</accession>
<keyword evidence="2" id="KW-1185">Reference proteome</keyword>
<name>A0A0T5VLM4_9SPHI</name>
<reference evidence="1 2" key="1">
    <citation type="submission" date="2015-11" db="EMBL/GenBank/DDBJ databases">
        <title>Sequence of Pedobacter ginsenosidimutans.</title>
        <authorList>
            <person name="Carson E."/>
            <person name="Keyser V."/>
            <person name="Newman J."/>
            <person name="Miller J."/>
        </authorList>
    </citation>
    <scope>NUCLEOTIDE SEQUENCE [LARGE SCALE GENOMIC DNA]</scope>
    <source>
        <strain evidence="1 2">KACC 14530</strain>
    </source>
</reference>
<dbReference type="SUPFAM" id="SSF53335">
    <property type="entry name" value="S-adenosyl-L-methionine-dependent methyltransferases"/>
    <property type="match status" value="1"/>
</dbReference>
<proteinExistence type="predicted"/>